<dbReference type="HAMAP" id="MF_00201">
    <property type="entry name" value="RecO"/>
    <property type="match status" value="1"/>
</dbReference>
<dbReference type="InterPro" id="IPR012340">
    <property type="entry name" value="NA-bd_OB-fold"/>
</dbReference>
<accession>A0ABV1SGN1</accession>
<evidence type="ECO:0000256" key="1">
    <source>
        <dbReference type="ARBA" id="ARBA00007452"/>
    </source>
</evidence>
<evidence type="ECO:0000256" key="3">
    <source>
        <dbReference type="ARBA" id="ARBA00022763"/>
    </source>
</evidence>
<comment type="function">
    <text evidence="7">Involved in DNA repair and RecF pathway recombination.</text>
</comment>
<reference evidence="9 10" key="1">
    <citation type="submission" date="2024-01" db="EMBL/GenBank/DDBJ databases">
        <authorList>
            <person name="Deng Y."/>
            <person name="Su J."/>
        </authorList>
    </citation>
    <scope>NUCLEOTIDE SEQUENCE [LARGE SCALE GENOMIC DNA]</scope>
    <source>
        <strain evidence="9 10">CPCC 100088</strain>
    </source>
</reference>
<dbReference type="Gene3D" id="1.20.1440.120">
    <property type="entry name" value="Recombination protein O, C-terminal domain"/>
    <property type="match status" value="1"/>
</dbReference>
<dbReference type="InterPro" id="IPR037278">
    <property type="entry name" value="ARFGAP/RecO"/>
</dbReference>
<protein>
    <recommendedName>
        <fullName evidence="2 7">DNA repair protein RecO</fullName>
    </recommendedName>
    <alternativeName>
        <fullName evidence="6 7">Recombination protein O</fullName>
    </alternativeName>
</protein>
<evidence type="ECO:0000313" key="9">
    <source>
        <dbReference type="EMBL" id="MER5171676.1"/>
    </source>
</evidence>
<keyword evidence="4 7" id="KW-0233">DNA recombination</keyword>
<dbReference type="PANTHER" id="PTHR33991">
    <property type="entry name" value="DNA REPAIR PROTEIN RECO"/>
    <property type="match status" value="1"/>
</dbReference>
<dbReference type="Pfam" id="PF02565">
    <property type="entry name" value="RecO_C"/>
    <property type="match status" value="1"/>
</dbReference>
<dbReference type="Gene3D" id="2.40.50.140">
    <property type="entry name" value="Nucleic acid-binding proteins"/>
    <property type="match status" value="1"/>
</dbReference>
<evidence type="ECO:0000256" key="6">
    <source>
        <dbReference type="ARBA" id="ARBA00033409"/>
    </source>
</evidence>
<gene>
    <name evidence="7 9" type="primary">recO</name>
    <name evidence="9" type="ORF">VSX56_07795</name>
</gene>
<feature type="domain" description="DNA replication/recombination mediator RecO N-terminal" evidence="8">
    <location>
        <begin position="1"/>
        <end position="76"/>
    </location>
</feature>
<keyword evidence="10" id="KW-1185">Reference proteome</keyword>
<dbReference type="NCBIfam" id="TIGR00613">
    <property type="entry name" value="reco"/>
    <property type="match status" value="1"/>
</dbReference>
<comment type="caution">
    <text evidence="9">The sequence shown here is derived from an EMBL/GenBank/DDBJ whole genome shotgun (WGS) entry which is preliminary data.</text>
</comment>
<evidence type="ECO:0000313" key="10">
    <source>
        <dbReference type="Proteomes" id="UP001438953"/>
    </source>
</evidence>
<reference evidence="9 10" key="2">
    <citation type="submission" date="2024-06" db="EMBL/GenBank/DDBJ databases">
        <title>Thioclava kandeliae sp. nov. from a rhizosphere soil sample of Kandelia candel in a mangrove.</title>
        <authorList>
            <person name="Mu T."/>
        </authorList>
    </citation>
    <scope>NUCLEOTIDE SEQUENCE [LARGE SCALE GENOMIC DNA]</scope>
    <source>
        <strain evidence="9 10">CPCC 100088</strain>
    </source>
</reference>
<evidence type="ECO:0000256" key="4">
    <source>
        <dbReference type="ARBA" id="ARBA00023172"/>
    </source>
</evidence>
<dbReference type="SUPFAM" id="SSF57863">
    <property type="entry name" value="ArfGap/RecO-like zinc finger"/>
    <property type="match status" value="1"/>
</dbReference>
<organism evidence="9 10">
    <name type="scientific">Thioclava kandeliae</name>
    <dbReference type="NCBI Taxonomy" id="3070818"/>
    <lineage>
        <taxon>Bacteria</taxon>
        <taxon>Pseudomonadati</taxon>
        <taxon>Pseudomonadota</taxon>
        <taxon>Alphaproteobacteria</taxon>
        <taxon>Rhodobacterales</taxon>
        <taxon>Paracoccaceae</taxon>
        <taxon>Thioclava</taxon>
    </lineage>
</organism>
<dbReference type="Proteomes" id="UP001438953">
    <property type="component" value="Unassembled WGS sequence"/>
</dbReference>
<name>A0ABV1SGN1_9RHOB</name>
<keyword evidence="5 7" id="KW-0234">DNA repair</keyword>
<sequence>MDWVDQGTILTSRPQGETSRLIEVFTETHGRHAGIVRGGASRKMAAHLQPGSHVSVTWRARLADQLGSFTVEPLKSRAGAMADRMALLGLNSTCALLAFALPDREAHPALYHRSEPLFDVIGQAHEGWILDYLRWEMSLLEDLGYGLDLTRCAVTGSFDDLAYVSPRTGRAVSRAGAGDWAPRLLPLPQFLLGQGPASLAEVEAGLGLTGHFLNAHLAPALGNRPLPAARARLVEALARL</sequence>
<dbReference type="RefSeq" id="WP_350936195.1">
    <property type="nucleotide sequence ID" value="NZ_JAYWLC010000005.1"/>
</dbReference>
<dbReference type="PANTHER" id="PTHR33991:SF1">
    <property type="entry name" value="DNA REPAIR PROTEIN RECO"/>
    <property type="match status" value="1"/>
</dbReference>
<proteinExistence type="inferred from homology"/>
<evidence type="ECO:0000256" key="5">
    <source>
        <dbReference type="ARBA" id="ARBA00023204"/>
    </source>
</evidence>
<evidence type="ECO:0000256" key="2">
    <source>
        <dbReference type="ARBA" id="ARBA00021310"/>
    </source>
</evidence>
<dbReference type="InterPro" id="IPR042242">
    <property type="entry name" value="RecO_C"/>
</dbReference>
<dbReference type="EMBL" id="JAYWLC010000005">
    <property type="protein sequence ID" value="MER5171676.1"/>
    <property type="molecule type" value="Genomic_DNA"/>
</dbReference>
<keyword evidence="3 7" id="KW-0227">DNA damage</keyword>
<dbReference type="Pfam" id="PF11967">
    <property type="entry name" value="RecO_N"/>
    <property type="match status" value="1"/>
</dbReference>
<evidence type="ECO:0000259" key="8">
    <source>
        <dbReference type="Pfam" id="PF11967"/>
    </source>
</evidence>
<dbReference type="InterPro" id="IPR003717">
    <property type="entry name" value="RecO"/>
</dbReference>
<evidence type="ECO:0000256" key="7">
    <source>
        <dbReference type="HAMAP-Rule" id="MF_00201"/>
    </source>
</evidence>
<comment type="similarity">
    <text evidence="1 7">Belongs to the RecO family.</text>
</comment>
<dbReference type="InterPro" id="IPR022572">
    <property type="entry name" value="DNA_rep/recomb_RecO_N"/>
</dbReference>
<dbReference type="SUPFAM" id="SSF50249">
    <property type="entry name" value="Nucleic acid-binding proteins"/>
    <property type="match status" value="1"/>
</dbReference>